<organism evidence="5 6">
    <name type="scientific">Marinoscillum luteum</name>
    <dbReference type="NCBI Taxonomy" id="861051"/>
    <lineage>
        <taxon>Bacteria</taxon>
        <taxon>Pseudomonadati</taxon>
        <taxon>Bacteroidota</taxon>
        <taxon>Cytophagia</taxon>
        <taxon>Cytophagales</taxon>
        <taxon>Reichenbachiellaceae</taxon>
        <taxon>Marinoscillum</taxon>
    </lineage>
</organism>
<comment type="catalytic activity">
    <reaction evidence="4">
        <text>O-phospho-L-tyrosyl-[protein] + H2O = L-tyrosyl-[protein] + phosphate</text>
        <dbReference type="Rhea" id="RHEA:10684"/>
        <dbReference type="Rhea" id="RHEA-COMP:10136"/>
        <dbReference type="Rhea" id="RHEA-COMP:20101"/>
        <dbReference type="ChEBI" id="CHEBI:15377"/>
        <dbReference type="ChEBI" id="CHEBI:43474"/>
        <dbReference type="ChEBI" id="CHEBI:46858"/>
        <dbReference type="ChEBI" id="CHEBI:61978"/>
        <dbReference type="EC" id="3.1.3.48"/>
    </reaction>
</comment>
<evidence type="ECO:0000256" key="4">
    <source>
        <dbReference type="ARBA" id="ARBA00051722"/>
    </source>
</evidence>
<keyword evidence="3" id="KW-0378">Hydrolase</keyword>
<dbReference type="SUPFAM" id="SSF89550">
    <property type="entry name" value="PHP domain-like"/>
    <property type="match status" value="1"/>
</dbReference>
<evidence type="ECO:0000256" key="3">
    <source>
        <dbReference type="ARBA" id="ARBA00022801"/>
    </source>
</evidence>
<dbReference type="Gene3D" id="3.20.20.140">
    <property type="entry name" value="Metal-dependent hydrolases"/>
    <property type="match status" value="1"/>
</dbReference>
<dbReference type="PIRSF" id="PIRSF016557">
    <property type="entry name" value="Caps_synth_CpsB"/>
    <property type="match status" value="1"/>
</dbReference>
<dbReference type="InterPro" id="IPR016667">
    <property type="entry name" value="Caps_polysacc_synth_CpsB/CapC"/>
</dbReference>
<accession>A0ABW7NBZ6</accession>
<evidence type="ECO:0000256" key="2">
    <source>
        <dbReference type="ARBA" id="ARBA00013064"/>
    </source>
</evidence>
<reference evidence="5 6" key="1">
    <citation type="journal article" date="2013" name="Int. J. Syst. Evol. Microbiol.">
        <title>Marinoscillum luteum sp. nov., isolated from marine sediment.</title>
        <authorList>
            <person name="Cha I.T."/>
            <person name="Park S.J."/>
            <person name="Kim S.J."/>
            <person name="Kim J.G."/>
            <person name="Jung M.Y."/>
            <person name="Shin K.S."/>
            <person name="Kwon K.K."/>
            <person name="Yang S.H."/>
            <person name="Seo Y.S."/>
            <person name="Rhee S.K."/>
        </authorList>
    </citation>
    <scope>NUCLEOTIDE SEQUENCE [LARGE SCALE GENOMIC DNA]</scope>
    <source>
        <strain evidence="5 6">KCTC 23939</strain>
    </source>
</reference>
<dbReference type="RefSeq" id="WP_395418300.1">
    <property type="nucleotide sequence ID" value="NZ_JBIPKE010000019.1"/>
</dbReference>
<evidence type="ECO:0000256" key="1">
    <source>
        <dbReference type="ARBA" id="ARBA00005750"/>
    </source>
</evidence>
<proteinExistence type="inferred from homology"/>
<dbReference type="EC" id="3.1.3.48" evidence="2"/>
<comment type="caution">
    <text evidence="5">The sequence shown here is derived from an EMBL/GenBank/DDBJ whole genome shotgun (WGS) entry which is preliminary data.</text>
</comment>
<dbReference type="EMBL" id="JBIPKE010000019">
    <property type="protein sequence ID" value="MFH6984877.1"/>
    <property type="molecule type" value="Genomic_DNA"/>
</dbReference>
<name>A0ABW7NBZ6_9BACT</name>
<sequence>MFGWFSKKVGIDIRVDIHSHLLPNLDDGVRDFDESLEIIRGFSRLGFKKLITTPHIYSDHYPNTHDTILKALSELKRLLKQEKLSIEVEAAAEYYIDSHLIDLLDGKAPILSFGTPRYVLVETGFHTKPIIFDEVIFKLKSLNYVPVLAHPERYMYLEDDLSWLRQIREKGVRLQVSIPSLNGFYGSNPKRMAMKLLKEGMVDFFGSDLHRKSQMEGFEKSLGIKISPQNVLNNELI</sequence>
<dbReference type="PANTHER" id="PTHR39181">
    <property type="entry name" value="TYROSINE-PROTEIN PHOSPHATASE YWQE"/>
    <property type="match status" value="1"/>
</dbReference>
<gene>
    <name evidence="5" type="ORF">ACHKAR_15580</name>
</gene>
<dbReference type="InterPro" id="IPR016195">
    <property type="entry name" value="Pol/histidinol_Pase-like"/>
</dbReference>
<comment type="similarity">
    <text evidence="1">Belongs to the metallo-dependent hydrolases superfamily. CpsB/CapC family.</text>
</comment>
<dbReference type="Pfam" id="PF19567">
    <property type="entry name" value="CpsB_CapC"/>
    <property type="match status" value="1"/>
</dbReference>
<dbReference type="PANTHER" id="PTHR39181:SF1">
    <property type="entry name" value="TYROSINE-PROTEIN PHOSPHATASE YWQE"/>
    <property type="match status" value="1"/>
</dbReference>
<dbReference type="Proteomes" id="UP001610063">
    <property type="component" value="Unassembled WGS sequence"/>
</dbReference>
<protein>
    <recommendedName>
        <fullName evidence="2">protein-tyrosine-phosphatase</fullName>
        <ecNumber evidence="2">3.1.3.48</ecNumber>
    </recommendedName>
</protein>
<keyword evidence="6" id="KW-1185">Reference proteome</keyword>
<evidence type="ECO:0000313" key="6">
    <source>
        <dbReference type="Proteomes" id="UP001610063"/>
    </source>
</evidence>
<evidence type="ECO:0000313" key="5">
    <source>
        <dbReference type="EMBL" id="MFH6984877.1"/>
    </source>
</evidence>